<protein>
    <recommendedName>
        <fullName evidence="2">Ycf21</fullName>
    </recommendedName>
</protein>
<dbReference type="InterPro" id="IPR028978">
    <property type="entry name" value="Chorismate_lyase_/UTRA_dom_sf"/>
</dbReference>
<sequence length="192" mass="23296">MNLYPLYEFHPILTLNNNQLIHLKTKLHVLVPIEWQFILVSDGSFTQNLHALIDKQPDIKMYQKYRKKSKNIIKNMRAIWLKNHKDNKFIFARSSWYLNNIDQKYINIINKQPVGKYLIESEIDMYKDIQEIYYGYCYNLEQKFQSQQPIWGRKYTIYYKHKSYATIQEYFSPKLLDLFRAENINIINIANV</sequence>
<dbReference type="AlphaFoldDB" id="A0A4D6WWS7"/>
<name>A0A4D6WWS7_9FLOR</name>
<evidence type="ECO:0008006" key="2">
    <source>
        <dbReference type="Google" id="ProtNLM"/>
    </source>
</evidence>
<dbReference type="InterPro" id="IPR002800">
    <property type="entry name" value="Rv2949c-like"/>
</dbReference>
<dbReference type="Pfam" id="PF01947">
    <property type="entry name" value="Rv2949c-like"/>
    <property type="match status" value="1"/>
</dbReference>
<gene>
    <name evidence="1" type="primary">ycf21</name>
</gene>
<reference evidence="1" key="2">
    <citation type="submission" date="2019-04" db="EMBL/GenBank/DDBJ databases">
        <authorList>
            <person name="Pasella M."/>
        </authorList>
    </citation>
    <scope>NUCLEOTIDE SEQUENCE</scope>
    <source>
        <strain evidence="1">29588_2</strain>
    </source>
</reference>
<dbReference type="EMBL" id="MK814720">
    <property type="protein sequence ID" value="QCI08194.1"/>
    <property type="molecule type" value="Genomic_DNA"/>
</dbReference>
<proteinExistence type="predicted"/>
<reference evidence="1" key="1">
    <citation type="journal article" date="2019" name="Mol. Phylogenet. Evol.">
        <title>Morphological evolution and classification of the red algal order Ceramiales inferred using plastid phylogenomics.</title>
        <authorList>
            <person name="Diaz-Tapia P."/>
            <person name="Pasella M.M."/>
            <person name="Verbruggen H."/>
            <person name="Maggs C.A."/>
        </authorList>
    </citation>
    <scope>NUCLEOTIDE SEQUENCE</scope>
    <source>
        <strain evidence="1">29588_2</strain>
    </source>
</reference>
<geneLocation type="plastid" evidence="1"/>
<evidence type="ECO:0000313" key="1">
    <source>
        <dbReference type="EMBL" id="QCI08194.1"/>
    </source>
</evidence>
<organism evidence="1">
    <name type="scientific">Pterothamnion crispum</name>
    <dbReference type="NCBI Taxonomy" id="1550583"/>
    <lineage>
        <taxon>Eukaryota</taxon>
        <taxon>Rhodophyta</taxon>
        <taxon>Florideophyceae</taxon>
        <taxon>Rhodymeniophycidae</taxon>
        <taxon>Ceramiales</taxon>
        <taxon>Ceramiaceae</taxon>
        <taxon>Pterothamnion</taxon>
    </lineage>
</organism>
<keyword evidence="1" id="KW-0934">Plastid</keyword>
<accession>A0A4D6WWS7</accession>
<dbReference type="SUPFAM" id="SSF64288">
    <property type="entry name" value="Chorismate lyase-like"/>
    <property type="match status" value="1"/>
</dbReference>
<dbReference type="Gene3D" id="3.40.1410.10">
    <property type="entry name" value="Chorismate lyase-like"/>
    <property type="match status" value="1"/>
</dbReference>